<organism evidence="1 2">
    <name type="scientific">Streptomyces indicus</name>
    <dbReference type="NCBI Taxonomy" id="417292"/>
    <lineage>
        <taxon>Bacteria</taxon>
        <taxon>Bacillati</taxon>
        <taxon>Actinomycetota</taxon>
        <taxon>Actinomycetes</taxon>
        <taxon>Kitasatosporales</taxon>
        <taxon>Streptomycetaceae</taxon>
        <taxon>Streptomyces</taxon>
    </lineage>
</organism>
<reference evidence="1 2" key="1">
    <citation type="submission" date="2016-10" db="EMBL/GenBank/DDBJ databases">
        <authorList>
            <person name="de Groot N.N."/>
        </authorList>
    </citation>
    <scope>NUCLEOTIDE SEQUENCE [LARGE SCALE GENOMIC DNA]</scope>
    <source>
        <strain evidence="1 2">CGMCC 4.5727</strain>
    </source>
</reference>
<dbReference type="STRING" id="417292.SAMN05421806_13229"/>
<dbReference type="Proteomes" id="UP000199155">
    <property type="component" value="Unassembled WGS sequence"/>
</dbReference>
<dbReference type="AlphaFoldDB" id="A0A1G9JLY0"/>
<evidence type="ECO:0008006" key="3">
    <source>
        <dbReference type="Google" id="ProtNLM"/>
    </source>
</evidence>
<protein>
    <recommendedName>
        <fullName evidence="3">CobQ/CobB/MinD/ParA nucleotide binding domain-containing protein</fullName>
    </recommendedName>
</protein>
<dbReference type="InterPro" id="IPR027417">
    <property type="entry name" value="P-loop_NTPase"/>
</dbReference>
<proteinExistence type="predicted"/>
<gene>
    <name evidence="1" type="ORF">SAMN05421806_13229</name>
</gene>
<accession>A0A1G9JLY0</accession>
<keyword evidence="2" id="KW-1185">Reference proteome</keyword>
<sequence>MSSLMFQLPEKGRRVTFIGKGGSTKTHTLAHVRGHWARMGYPTAAIDSDQPGEDEDGSLYAWDQLCGGLVKNSPVVAQYSALHLPGTIAKETPAGGLLGIDTGAWSNTPGGTHHSALAMSDLAVLCLQPAEGELHRSASVWLALKYLEDTTGRRPELVVLFTRTHHNAKANDEARRALEKREITVLESSVPNQQREGGYSRAFGKALDLADDDPMHKVAVEILTKVAIQ</sequence>
<evidence type="ECO:0000313" key="2">
    <source>
        <dbReference type="Proteomes" id="UP000199155"/>
    </source>
</evidence>
<dbReference type="EMBL" id="FNFF01000032">
    <property type="protein sequence ID" value="SDL38245.1"/>
    <property type="molecule type" value="Genomic_DNA"/>
</dbReference>
<dbReference type="Gene3D" id="3.40.50.300">
    <property type="entry name" value="P-loop containing nucleotide triphosphate hydrolases"/>
    <property type="match status" value="1"/>
</dbReference>
<dbReference type="SUPFAM" id="SSF52540">
    <property type="entry name" value="P-loop containing nucleoside triphosphate hydrolases"/>
    <property type="match status" value="1"/>
</dbReference>
<dbReference type="RefSeq" id="WP_143041445.1">
    <property type="nucleotide sequence ID" value="NZ_FNFF01000032.1"/>
</dbReference>
<name>A0A1G9JLY0_9ACTN</name>
<evidence type="ECO:0000313" key="1">
    <source>
        <dbReference type="EMBL" id="SDL38245.1"/>
    </source>
</evidence>
<dbReference type="OrthoDB" id="4236369at2"/>